<sequence>MDHEMRELGERIRSRMSSMSQRQLAERVGMKPDALSRALNGQRGISSLEVAAIAEAIGADTHWIITGREAPNRMTIAARHDWDPESRERSNVGREADVVVLDKIASAYRQAFPEGALVSATLPGDPAHTREVLGRGFVASFAERLESRLGVDVIRIPGLSTDYSLRIGGRAVIVLVSTPNWFRNNWSAAHELAHLALGHHDEGTGVRQNENSADLFAAELLLPEEEMRGIDWRVSTLADVAAELWNRGVSARALATRLKWLELADRELVDALTAESTQQILRKHLPAMMNDRFLIRRRGEGSIGRLFPESLVAILEERVSAGEVDPELLAWVQDVDVEEIDYPEPDLDEERAAERYASAVAHGPTSAELQSYLAAARHAR</sequence>
<keyword evidence="5" id="KW-1185">Reference proteome</keyword>
<dbReference type="PANTHER" id="PTHR43236:SF1">
    <property type="entry name" value="BLL7220 PROTEIN"/>
    <property type="match status" value="1"/>
</dbReference>
<dbReference type="InterPro" id="IPR010982">
    <property type="entry name" value="Lambda_DNA-bd_dom_sf"/>
</dbReference>
<dbReference type="Pfam" id="PF06114">
    <property type="entry name" value="Peptidase_M78"/>
    <property type="match status" value="1"/>
</dbReference>
<comment type="caution">
    <text evidence="4">The sequence shown here is derived from an EMBL/GenBank/DDBJ whole genome shotgun (WGS) entry which is preliminary data.</text>
</comment>
<feature type="compositionally biased region" description="Basic and acidic residues" evidence="2">
    <location>
        <begin position="1"/>
        <end position="13"/>
    </location>
</feature>
<accession>A0A846X502</accession>
<dbReference type="SUPFAM" id="SSF47413">
    <property type="entry name" value="lambda repressor-like DNA-binding domains"/>
    <property type="match status" value="1"/>
</dbReference>
<dbReference type="AlphaFoldDB" id="A0A846X502"/>
<feature type="domain" description="HTH cro/C1-type" evidence="3">
    <location>
        <begin position="19"/>
        <end position="64"/>
    </location>
</feature>
<evidence type="ECO:0000256" key="1">
    <source>
        <dbReference type="ARBA" id="ARBA00007227"/>
    </source>
</evidence>
<reference evidence="4 5" key="1">
    <citation type="submission" date="2020-04" db="EMBL/GenBank/DDBJ databases">
        <title>MicrobeNet Type strains.</title>
        <authorList>
            <person name="Nicholson A.C."/>
        </authorList>
    </citation>
    <scope>NUCLEOTIDE SEQUENCE [LARGE SCALE GENOMIC DNA]</scope>
    <source>
        <strain evidence="4 5">DSM 44113</strain>
    </source>
</reference>
<comment type="similarity">
    <text evidence="1">Belongs to the short-chain fatty acyl-CoA assimilation regulator (ScfR) family.</text>
</comment>
<dbReference type="PROSITE" id="PS50943">
    <property type="entry name" value="HTH_CROC1"/>
    <property type="match status" value="1"/>
</dbReference>
<dbReference type="EMBL" id="JAAXOQ010000016">
    <property type="protein sequence ID" value="NKY19252.1"/>
    <property type="molecule type" value="Genomic_DNA"/>
</dbReference>
<protein>
    <submittedName>
        <fullName evidence="4">ImmA/IrrE family metallo-endopeptidase</fullName>
    </submittedName>
</protein>
<dbReference type="PANTHER" id="PTHR43236">
    <property type="entry name" value="ANTITOXIN HIGA1"/>
    <property type="match status" value="1"/>
</dbReference>
<proteinExistence type="inferred from homology"/>
<dbReference type="Gene3D" id="1.10.260.40">
    <property type="entry name" value="lambda repressor-like DNA-binding domains"/>
    <property type="match status" value="1"/>
</dbReference>
<name>A0A846X502_9ACTN</name>
<dbReference type="InterPro" id="IPR052345">
    <property type="entry name" value="Rad_response_metalloprotease"/>
</dbReference>
<evidence type="ECO:0000256" key="2">
    <source>
        <dbReference type="SAM" id="MobiDB-lite"/>
    </source>
</evidence>
<evidence type="ECO:0000313" key="5">
    <source>
        <dbReference type="Proteomes" id="UP000582646"/>
    </source>
</evidence>
<dbReference type="CDD" id="cd00093">
    <property type="entry name" value="HTH_XRE"/>
    <property type="match status" value="1"/>
</dbReference>
<gene>
    <name evidence="4" type="ORF">HF999_12820</name>
</gene>
<dbReference type="InterPro" id="IPR001387">
    <property type="entry name" value="Cro/C1-type_HTH"/>
</dbReference>
<dbReference type="InterPro" id="IPR010359">
    <property type="entry name" value="IrrE_HExxH"/>
</dbReference>
<dbReference type="Proteomes" id="UP000582646">
    <property type="component" value="Unassembled WGS sequence"/>
</dbReference>
<evidence type="ECO:0000313" key="4">
    <source>
        <dbReference type="EMBL" id="NKY19252.1"/>
    </source>
</evidence>
<dbReference type="GO" id="GO:0003677">
    <property type="term" value="F:DNA binding"/>
    <property type="evidence" value="ECO:0007669"/>
    <property type="project" value="InterPro"/>
</dbReference>
<organism evidence="4 5">
    <name type="scientific">Tsukamurella spumae</name>
    <dbReference type="NCBI Taxonomy" id="44753"/>
    <lineage>
        <taxon>Bacteria</taxon>
        <taxon>Bacillati</taxon>
        <taxon>Actinomycetota</taxon>
        <taxon>Actinomycetes</taxon>
        <taxon>Mycobacteriales</taxon>
        <taxon>Tsukamurellaceae</taxon>
        <taxon>Tsukamurella</taxon>
    </lineage>
</organism>
<evidence type="ECO:0000259" key="3">
    <source>
        <dbReference type="PROSITE" id="PS50943"/>
    </source>
</evidence>
<dbReference type="Gene3D" id="1.10.10.2910">
    <property type="match status" value="1"/>
</dbReference>
<feature type="region of interest" description="Disordered" evidence="2">
    <location>
        <begin position="1"/>
        <end position="21"/>
    </location>
</feature>
<dbReference type="Pfam" id="PF13560">
    <property type="entry name" value="HTH_31"/>
    <property type="match status" value="1"/>
</dbReference>
<dbReference type="SMART" id="SM00530">
    <property type="entry name" value="HTH_XRE"/>
    <property type="match status" value="1"/>
</dbReference>